<evidence type="ECO:0000313" key="4">
    <source>
        <dbReference type="EMBL" id="OMJ73928.1"/>
    </source>
</evidence>
<dbReference type="Pfam" id="PF00106">
    <property type="entry name" value="adh_short"/>
    <property type="match status" value="1"/>
</dbReference>
<evidence type="ECO:0000256" key="2">
    <source>
        <dbReference type="ARBA" id="ARBA00023002"/>
    </source>
</evidence>
<keyword evidence="5" id="KW-1185">Reference proteome</keyword>
<dbReference type="InterPro" id="IPR036291">
    <property type="entry name" value="NAD(P)-bd_dom_sf"/>
</dbReference>
<dbReference type="PRINTS" id="PR00081">
    <property type="entry name" value="GDHRDH"/>
</dbReference>
<dbReference type="EMBL" id="MPUH01000786">
    <property type="protein sequence ID" value="OMJ73928.1"/>
    <property type="molecule type" value="Genomic_DNA"/>
</dbReference>
<dbReference type="PRINTS" id="PR00080">
    <property type="entry name" value="SDRFAMILY"/>
</dbReference>
<dbReference type="InterPro" id="IPR020904">
    <property type="entry name" value="Sc_DH/Rdtase_CS"/>
</dbReference>
<dbReference type="FunFam" id="3.40.50.720:FF:000173">
    <property type="entry name" value="3-oxoacyl-[acyl-carrier protein] reductase"/>
    <property type="match status" value="1"/>
</dbReference>
<dbReference type="Proteomes" id="UP000187209">
    <property type="component" value="Unassembled WGS sequence"/>
</dbReference>
<dbReference type="SUPFAM" id="SSF51735">
    <property type="entry name" value="NAD(P)-binding Rossmann-fold domains"/>
    <property type="match status" value="1"/>
</dbReference>
<dbReference type="Gene3D" id="3.40.50.720">
    <property type="entry name" value="NAD(P)-binding Rossmann-like Domain"/>
    <property type="match status" value="1"/>
</dbReference>
<dbReference type="PANTHER" id="PTHR43658">
    <property type="entry name" value="SHORT-CHAIN DEHYDROGENASE/REDUCTASE"/>
    <property type="match status" value="1"/>
</dbReference>
<dbReference type="InterPro" id="IPR002347">
    <property type="entry name" value="SDR_fam"/>
</dbReference>
<protein>
    <submittedName>
        <fullName evidence="4">Uncharacterized protein</fullName>
    </submittedName>
</protein>
<sequence length="254" mass="26913">MKIPGSVSVITGGASGLGEATVRLFHSLGSKIAIWDMSLESGEKIVKELASNIIFCKVDITDENSVRTALESTLKAFGKVNILINCAGIAIAQKTITSSMVHRLADFDIVIKVNLLGTFNVSRLVAKQMASQGEEDKEKGVIIHVASVAGYEGQKGQAAYGASKGGVIGLTLPMARDLASYGIRVNTVAPGVIGDTRMSNAMSAEVYKQLCKVVPLGRLGVPFEFANSVKFLVENTYMTGSVIRVDGGIRLPHI</sequence>
<gene>
    <name evidence="4" type="ORF">SteCoe_27270</name>
</gene>
<comment type="similarity">
    <text evidence="1 3">Belongs to the short-chain dehydrogenases/reductases (SDR) family.</text>
</comment>
<dbReference type="OrthoDB" id="1274115at2759"/>
<evidence type="ECO:0000313" key="5">
    <source>
        <dbReference type="Proteomes" id="UP000187209"/>
    </source>
</evidence>
<proteinExistence type="inferred from homology"/>
<evidence type="ECO:0000256" key="3">
    <source>
        <dbReference type="RuleBase" id="RU000363"/>
    </source>
</evidence>
<accession>A0A1R2BAX1</accession>
<evidence type="ECO:0000256" key="1">
    <source>
        <dbReference type="ARBA" id="ARBA00006484"/>
    </source>
</evidence>
<dbReference type="PROSITE" id="PS00061">
    <property type="entry name" value="ADH_SHORT"/>
    <property type="match status" value="1"/>
</dbReference>
<comment type="caution">
    <text evidence="4">The sequence shown here is derived from an EMBL/GenBank/DDBJ whole genome shotgun (WGS) entry which is preliminary data.</text>
</comment>
<reference evidence="4 5" key="1">
    <citation type="submission" date="2016-11" db="EMBL/GenBank/DDBJ databases">
        <title>The macronuclear genome of Stentor coeruleus: a giant cell with tiny introns.</title>
        <authorList>
            <person name="Slabodnick M."/>
            <person name="Ruby J.G."/>
            <person name="Reiff S.B."/>
            <person name="Swart E.C."/>
            <person name="Gosai S."/>
            <person name="Prabakaran S."/>
            <person name="Witkowska E."/>
            <person name="Larue G.E."/>
            <person name="Fisher S."/>
            <person name="Freeman R.M."/>
            <person name="Gunawardena J."/>
            <person name="Chu W."/>
            <person name="Stover N.A."/>
            <person name="Gregory B.D."/>
            <person name="Nowacki M."/>
            <person name="Derisi J."/>
            <person name="Roy S.W."/>
            <person name="Marshall W.F."/>
            <person name="Sood P."/>
        </authorList>
    </citation>
    <scope>NUCLEOTIDE SEQUENCE [LARGE SCALE GENOMIC DNA]</scope>
    <source>
        <strain evidence="4">WM001</strain>
    </source>
</reference>
<dbReference type="GO" id="GO:0016491">
    <property type="term" value="F:oxidoreductase activity"/>
    <property type="evidence" value="ECO:0007669"/>
    <property type="project" value="UniProtKB-KW"/>
</dbReference>
<name>A0A1R2BAX1_9CILI</name>
<dbReference type="PANTHER" id="PTHR43658:SF8">
    <property type="entry name" value="17-BETA-HYDROXYSTEROID DEHYDROGENASE 14-RELATED"/>
    <property type="match status" value="1"/>
</dbReference>
<keyword evidence="2" id="KW-0560">Oxidoreductase</keyword>
<dbReference type="AlphaFoldDB" id="A0A1R2BAX1"/>
<organism evidence="4 5">
    <name type="scientific">Stentor coeruleus</name>
    <dbReference type="NCBI Taxonomy" id="5963"/>
    <lineage>
        <taxon>Eukaryota</taxon>
        <taxon>Sar</taxon>
        <taxon>Alveolata</taxon>
        <taxon>Ciliophora</taxon>
        <taxon>Postciliodesmatophora</taxon>
        <taxon>Heterotrichea</taxon>
        <taxon>Heterotrichida</taxon>
        <taxon>Stentoridae</taxon>
        <taxon>Stentor</taxon>
    </lineage>
</organism>